<dbReference type="SUPFAM" id="SSF109709">
    <property type="entry name" value="KorB DNA-binding domain-like"/>
    <property type="match status" value="1"/>
</dbReference>
<evidence type="ECO:0000313" key="4">
    <source>
        <dbReference type="EMBL" id="MCP3425147.1"/>
    </source>
</evidence>
<evidence type="ECO:0000256" key="1">
    <source>
        <dbReference type="ARBA" id="ARBA00006295"/>
    </source>
</evidence>
<dbReference type="Proteomes" id="UP001139502">
    <property type="component" value="Unassembled WGS sequence"/>
</dbReference>
<dbReference type="Gene3D" id="3.90.1530.30">
    <property type="match status" value="1"/>
</dbReference>
<dbReference type="PANTHER" id="PTHR33375:SF1">
    <property type="entry name" value="CHROMOSOME-PARTITIONING PROTEIN PARB-RELATED"/>
    <property type="match status" value="1"/>
</dbReference>
<dbReference type="GO" id="GO:0003677">
    <property type="term" value="F:DNA binding"/>
    <property type="evidence" value="ECO:0007669"/>
    <property type="project" value="InterPro"/>
</dbReference>
<evidence type="ECO:0000256" key="2">
    <source>
        <dbReference type="SAM" id="MobiDB-lite"/>
    </source>
</evidence>
<reference evidence="4" key="1">
    <citation type="submission" date="2022-06" db="EMBL/GenBank/DDBJ databases">
        <title>Rothia sp. isolated from sandalwood seedling.</title>
        <authorList>
            <person name="Tuikhar N."/>
            <person name="Kirdat K."/>
            <person name="Thorat V."/>
            <person name="Swetha P."/>
            <person name="Padma S."/>
            <person name="Sundararaj R."/>
            <person name="Yadav A."/>
        </authorList>
    </citation>
    <scope>NUCLEOTIDE SEQUENCE</scope>
    <source>
        <strain evidence="4">AR01</strain>
    </source>
</reference>
<feature type="domain" description="ParB-like N-terminal" evidence="3">
    <location>
        <begin position="9"/>
        <end position="97"/>
    </location>
</feature>
<feature type="compositionally biased region" description="Basic and acidic residues" evidence="2">
    <location>
        <begin position="191"/>
        <end position="221"/>
    </location>
</feature>
<dbReference type="Gene3D" id="1.10.10.730">
    <property type="entry name" value="KorB DNA-binding domain"/>
    <property type="match status" value="1"/>
</dbReference>
<dbReference type="InterPro" id="IPR050336">
    <property type="entry name" value="Chromosome_partition/occlusion"/>
</dbReference>
<proteinExistence type="inferred from homology"/>
<name>A0A9X2HE43_9MICC</name>
<comment type="similarity">
    <text evidence="1">Belongs to the ParB family.</text>
</comment>
<gene>
    <name evidence="4" type="ORF">NBM05_03670</name>
</gene>
<dbReference type="InterPro" id="IPR042075">
    <property type="entry name" value="KorB_DNA-db"/>
</dbReference>
<evidence type="ECO:0000313" key="5">
    <source>
        <dbReference type="Proteomes" id="UP001139502"/>
    </source>
</evidence>
<dbReference type="SMART" id="SM00470">
    <property type="entry name" value="ParB"/>
    <property type="match status" value="1"/>
</dbReference>
<dbReference type="EMBL" id="JANAFB010000006">
    <property type="protein sequence ID" value="MCP3425147.1"/>
    <property type="molecule type" value="Genomic_DNA"/>
</dbReference>
<dbReference type="SUPFAM" id="SSF110849">
    <property type="entry name" value="ParB/Sulfiredoxin"/>
    <property type="match status" value="1"/>
</dbReference>
<accession>A0A9X2HE43</accession>
<keyword evidence="5" id="KW-1185">Reference proteome</keyword>
<protein>
    <submittedName>
        <fullName evidence="4">ParB/RepB/Spo0J family partition protein</fullName>
    </submittedName>
</protein>
<dbReference type="RefSeq" id="WP_254165196.1">
    <property type="nucleotide sequence ID" value="NZ_JANAFB010000006.1"/>
</dbReference>
<dbReference type="InterPro" id="IPR036086">
    <property type="entry name" value="ParB/Sulfiredoxin_sf"/>
</dbReference>
<dbReference type="PANTHER" id="PTHR33375">
    <property type="entry name" value="CHROMOSOME-PARTITIONING PROTEIN PARB-RELATED"/>
    <property type="match status" value="1"/>
</dbReference>
<evidence type="ECO:0000259" key="3">
    <source>
        <dbReference type="SMART" id="SM00470"/>
    </source>
</evidence>
<dbReference type="Pfam" id="PF02195">
    <property type="entry name" value="ParB_N"/>
    <property type="match status" value="1"/>
</dbReference>
<dbReference type="GO" id="GO:0005694">
    <property type="term" value="C:chromosome"/>
    <property type="evidence" value="ECO:0007669"/>
    <property type="project" value="TreeGrafter"/>
</dbReference>
<dbReference type="AlphaFoldDB" id="A0A9X2HE43"/>
<dbReference type="GO" id="GO:0007059">
    <property type="term" value="P:chromosome segregation"/>
    <property type="evidence" value="ECO:0007669"/>
    <property type="project" value="TreeGrafter"/>
</dbReference>
<dbReference type="InterPro" id="IPR004437">
    <property type="entry name" value="ParB/RepB/Spo0J"/>
</dbReference>
<dbReference type="InterPro" id="IPR003115">
    <property type="entry name" value="ParB_N"/>
</dbReference>
<sequence length="221" mass="23843">MTTQNATLEMIDPTALIVDTNVRSTPELGEDFIASIKHHGVLTPVQGYQAEDGVHIVAGQRRTLAAIRAELATIPVYVTDPAQNEGDQLAAQIVENIHRAELTDRDRAEGMEQLAAFGMDAGQIARALSTTRKEVKHTREVHASATGGKALNAGLTLDQAAILAEFEEHPEALARLETVAGDNPAQLTHSARSERSRIERETQRAAEHADAEARGAEHPGR</sequence>
<comment type="caution">
    <text evidence="4">The sequence shown here is derived from an EMBL/GenBank/DDBJ whole genome shotgun (WGS) entry which is preliminary data.</text>
</comment>
<dbReference type="NCBIfam" id="TIGR00180">
    <property type="entry name" value="parB_part"/>
    <property type="match status" value="1"/>
</dbReference>
<organism evidence="4 5">
    <name type="scientific">Rothia santali</name>
    <dbReference type="NCBI Taxonomy" id="2949643"/>
    <lineage>
        <taxon>Bacteria</taxon>
        <taxon>Bacillati</taxon>
        <taxon>Actinomycetota</taxon>
        <taxon>Actinomycetes</taxon>
        <taxon>Micrococcales</taxon>
        <taxon>Micrococcaceae</taxon>
        <taxon>Rothia</taxon>
    </lineage>
</organism>
<feature type="region of interest" description="Disordered" evidence="2">
    <location>
        <begin position="179"/>
        <end position="221"/>
    </location>
</feature>